<keyword evidence="2" id="KW-1133">Transmembrane helix</keyword>
<dbReference type="KEGG" id="aer:AERYTH_03775"/>
<dbReference type="InterPro" id="IPR000620">
    <property type="entry name" value="EamA_dom"/>
</dbReference>
<feature type="transmembrane region" description="Helical" evidence="2">
    <location>
        <begin position="174"/>
        <end position="193"/>
    </location>
</feature>
<feature type="transmembrane region" description="Helical" evidence="2">
    <location>
        <begin position="146"/>
        <end position="168"/>
    </location>
</feature>
<evidence type="ECO:0000313" key="4">
    <source>
        <dbReference type="EMBL" id="ALX03881.1"/>
    </source>
</evidence>
<sequence length="279" mass="27901">MAVLLSLLSALSYGVSDFLGGLFSKRSGPWQTAVVGQTSSTVCTVAVALFIAGDPVGADWVWGVVGGAGSGVGAAFLYRGLAGGRMSVVAPLSAVVCALLPVAVGLVTGDRPSALALAGIVVAFPAIALVSRVVEEDAAAQAAHRGGVVDGVLAGLGFGVLFVALGQVRDDAGLWPLAVAQGAAAVVVVLLALALREAWVPRDRLAWRAVLMGPLGATATTAFLLATREGLLSVVSVISSLYPATTVLLATLVLKERIQAWQGVGLALAASAVTLVALG</sequence>
<evidence type="ECO:0000259" key="3">
    <source>
        <dbReference type="Pfam" id="PF00892"/>
    </source>
</evidence>
<dbReference type="GO" id="GO:0016020">
    <property type="term" value="C:membrane"/>
    <property type="evidence" value="ECO:0007669"/>
    <property type="project" value="InterPro"/>
</dbReference>
<keyword evidence="2" id="KW-0472">Membrane</keyword>
<feature type="transmembrane region" description="Helical" evidence="2">
    <location>
        <begin position="60"/>
        <end position="81"/>
    </location>
</feature>
<gene>
    <name evidence="4" type="ORF">AERYTH_03775</name>
</gene>
<dbReference type="PATRIC" id="fig|2041.4.peg.788"/>
<dbReference type="Proteomes" id="UP000067689">
    <property type="component" value="Chromosome"/>
</dbReference>
<evidence type="ECO:0000313" key="5">
    <source>
        <dbReference type="Proteomes" id="UP000067689"/>
    </source>
</evidence>
<dbReference type="OrthoDB" id="68076at2"/>
<dbReference type="Pfam" id="PF00892">
    <property type="entry name" value="EamA"/>
    <property type="match status" value="1"/>
</dbReference>
<proteinExistence type="inferred from homology"/>
<dbReference type="EMBL" id="CP011502">
    <property type="protein sequence ID" value="ALX03881.1"/>
    <property type="molecule type" value="Genomic_DNA"/>
</dbReference>
<dbReference type="RefSeq" id="WP_067854825.1">
    <property type="nucleotide sequence ID" value="NZ_CP011502.1"/>
</dbReference>
<dbReference type="SUPFAM" id="SSF103481">
    <property type="entry name" value="Multidrug resistance efflux transporter EmrE"/>
    <property type="match status" value="2"/>
</dbReference>
<name>A0A0U4B793_9ACTN</name>
<feature type="domain" description="EamA" evidence="3">
    <location>
        <begin position="151"/>
        <end position="277"/>
    </location>
</feature>
<accession>A0A0U4B793</accession>
<feature type="transmembrane region" description="Helical" evidence="2">
    <location>
        <begin position="231"/>
        <end position="253"/>
    </location>
</feature>
<evidence type="ECO:0000256" key="2">
    <source>
        <dbReference type="SAM" id="Phobius"/>
    </source>
</evidence>
<feature type="transmembrane region" description="Helical" evidence="2">
    <location>
        <begin position="205"/>
        <end position="225"/>
    </location>
</feature>
<evidence type="ECO:0000256" key="1">
    <source>
        <dbReference type="ARBA" id="ARBA00007362"/>
    </source>
</evidence>
<feature type="transmembrane region" description="Helical" evidence="2">
    <location>
        <begin position="260"/>
        <end position="278"/>
    </location>
</feature>
<comment type="similarity">
    <text evidence="1">Belongs to the EamA transporter family.</text>
</comment>
<dbReference type="STRING" id="2041.AERYTH_03775"/>
<keyword evidence="2" id="KW-0812">Transmembrane</keyword>
<organism evidence="4 5">
    <name type="scientific">Aeromicrobium erythreum</name>
    <dbReference type="NCBI Taxonomy" id="2041"/>
    <lineage>
        <taxon>Bacteria</taxon>
        <taxon>Bacillati</taxon>
        <taxon>Actinomycetota</taxon>
        <taxon>Actinomycetes</taxon>
        <taxon>Propionibacteriales</taxon>
        <taxon>Nocardioidaceae</taxon>
        <taxon>Aeromicrobium</taxon>
    </lineage>
</organism>
<dbReference type="AlphaFoldDB" id="A0A0U4B793"/>
<feature type="transmembrane region" description="Helical" evidence="2">
    <location>
        <begin position="114"/>
        <end position="134"/>
    </location>
</feature>
<feature type="transmembrane region" description="Helical" evidence="2">
    <location>
        <begin position="88"/>
        <end position="108"/>
    </location>
</feature>
<protein>
    <recommendedName>
        <fullName evidence="3">EamA domain-containing protein</fullName>
    </recommendedName>
</protein>
<reference evidence="4 5" key="1">
    <citation type="journal article" date="1991" name="Int. J. Syst. Bacteriol.">
        <title>Description of the erythromycin-producing bacterium Arthrobacter sp. strain NRRL B-3381 as Aeromicrobium erythreum gen. nov., sp. nov.</title>
        <authorList>
            <person name="Miller E.S."/>
            <person name="Woese C.R."/>
            <person name="Brenner S."/>
        </authorList>
    </citation>
    <scope>NUCLEOTIDE SEQUENCE [LARGE SCALE GENOMIC DNA]</scope>
    <source>
        <strain evidence="4 5">AR18</strain>
    </source>
</reference>
<dbReference type="InterPro" id="IPR037185">
    <property type="entry name" value="EmrE-like"/>
</dbReference>
<keyword evidence="5" id="KW-1185">Reference proteome</keyword>